<comment type="similarity">
    <text evidence="1">Belongs to the SCO1/2 family.</text>
</comment>
<evidence type="ECO:0000313" key="4">
    <source>
        <dbReference type="Proteomes" id="UP000680714"/>
    </source>
</evidence>
<evidence type="ECO:0000313" key="3">
    <source>
        <dbReference type="EMBL" id="MBR9971655.1"/>
    </source>
</evidence>
<keyword evidence="4" id="KW-1185">Reference proteome</keyword>
<proteinExistence type="inferred from homology"/>
<evidence type="ECO:0000256" key="2">
    <source>
        <dbReference type="SAM" id="SignalP"/>
    </source>
</evidence>
<gene>
    <name evidence="3" type="ORF">KEC16_08005</name>
</gene>
<name>A0ABS5IB90_9PROT</name>
<keyword evidence="2" id="KW-0732">Signal</keyword>
<organism evidence="3 4">
    <name type="scientific">Magnetospirillum sulfuroxidans</name>
    <dbReference type="NCBI Taxonomy" id="611300"/>
    <lineage>
        <taxon>Bacteria</taxon>
        <taxon>Pseudomonadati</taxon>
        <taxon>Pseudomonadota</taxon>
        <taxon>Alphaproteobacteria</taxon>
        <taxon>Rhodospirillales</taxon>
        <taxon>Rhodospirillaceae</taxon>
        <taxon>Magnetospirillum</taxon>
    </lineage>
</organism>
<feature type="chain" id="PRO_5046307576" evidence="2">
    <location>
        <begin position="30"/>
        <end position="195"/>
    </location>
</feature>
<dbReference type="InterPro" id="IPR036249">
    <property type="entry name" value="Thioredoxin-like_sf"/>
</dbReference>
<dbReference type="Pfam" id="PF02630">
    <property type="entry name" value="SCO1-SenC"/>
    <property type="match status" value="1"/>
</dbReference>
<reference evidence="3 4" key="1">
    <citation type="submission" date="2021-04" db="EMBL/GenBank/DDBJ databases">
        <title>Magnetospirillum sulfuroxidans sp. nov., a facultative chemolithoautotrophic sulfur-oxidizing alphaproteobacterium isolated from freshwater sediment and proposals for Paramagetospirillum gen. nov., and Magnetospirillaceae fam. nov.</title>
        <authorList>
            <person name="Koziaeva V."/>
            <person name="Geelhoed J.S."/>
            <person name="Sorokin D.Y."/>
            <person name="Grouzdev D.S."/>
        </authorList>
    </citation>
    <scope>NUCLEOTIDE SEQUENCE [LARGE SCALE GENOMIC DNA]</scope>
    <source>
        <strain evidence="3 4">J10</strain>
    </source>
</reference>
<dbReference type="Proteomes" id="UP000680714">
    <property type="component" value="Unassembled WGS sequence"/>
</dbReference>
<dbReference type="SUPFAM" id="SSF52833">
    <property type="entry name" value="Thioredoxin-like"/>
    <property type="match status" value="1"/>
</dbReference>
<accession>A0ABS5IB90</accession>
<feature type="signal peptide" evidence="2">
    <location>
        <begin position="1"/>
        <end position="29"/>
    </location>
</feature>
<dbReference type="EMBL" id="JAGTUF010000005">
    <property type="protein sequence ID" value="MBR9971655.1"/>
    <property type="molecule type" value="Genomic_DNA"/>
</dbReference>
<dbReference type="PANTHER" id="PTHR12151:SF25">
    <property type="entry name" value="LINALOOL DEHYDRATASE_ISOMERASE DOMAIN-CONTAINING PROTEIN"/>
    <property type="match status" value="1"/>
</dbReference>
<evidence type="ECO:0000256" key="1">
    <source>
        <dbReference type="ARBA" id="ARBA00010996"/>
    </source>
</evidence>
<dbReference type="InterPro" id="IPR003782">
    <property type="entry name" value="SCO1/SenC"/>
</dbReference>
<dbReference type="CDD" id="cd02968">
    <property type="entry name" value="SCO"/>
    <property type="match status" value="1"/>
</dbReference>
<dbReference type="PANTHER" id="PTHR12151">
    <property type="entry name" value="ELECTRON TRANSPORT PROTIN SCO1/SENC FAMILY MEMBER"/>
    <property type="match status" value="1"/>
</dbReference>
<dbReference type="RefSeq" id="WP_211547634.1">
    <property type="nucleotide sequence ID" value="NZ_JAGTUF010000005.1"/>
</dbReference>
<sequence>MMLRSMMLAVAIGFGALPALPFGPTPALASEFTGRFLLETHDGKRVNDESFAGRIRLMAFGYTYCPDVCPTALSTMASALDLLGTKANQVVPLFVTVDPKRDTPAQLKDYMAAFGPRFIGLTGTVQMTDAAAKAFRVRYEIHPPEDGDPNHYVVDHSAGIFIMNRDGSFAAKLGYMADANEVAERLRQVMDGEKK</sequence>
<protein>
    <submittedName>
        <fullName evidence="3">SCO family protein</fullName>
    </submittedName>
</protein>
<comment type="caution">
    <text evidence="3">The sequence shown here is derived from an EMBL/GenBank/DDBJ whole genome shotgun (WGS) entry which is preliminary data.</text>
</comment>
<dbReference type="Gene3D" id="3.40.30.10">
    <property type="entry name" value="Glutaredoxin"/>
    <property type="match status" value="1"/>
</dbReference>